<dbReference type="Proteomes" id="UP001158067">
    <property type="component" value="Unassembled WGS sequence"/>
</dbReference>
<feature type="chain" id="PRO_5045974294" evidence="1">
    <location>
        <begin position="21"/>
        <end position="206"/>
    </location>
</feature>
<keyword evidence="4" id="KW-1185">Reference proteome</keyword>
<dbReference type="Pfam" id="PF00581">
    <property type="entry name" value="Rhodanese"/>
    <property type="match status" value="1"/>
</dbReference>
<reference evidence="3 4" key="1">
    <citation type="submission" date="2017-05" db="EMBL/GenBank/DDBJ databases">
        <authorList>
            <person name="Varghese N."/>
            <person name="Submissions S."/>
        </authorList>
    </citation>
    <scope>NUCLEOTIDE SEQUENCE [LARGE SCALE GENOMIC DNA]</scope>
    <source>
        <strain evidence="3 4">DSM 25457</strain>
    </source>
</reference>
<comment type="caution">
    <text evidence="3">The sequence shown here is derived from an EMBL/GenBank/DDBJ whole genome shotgun (WGS) entry which is preliminary data.</text>
</comment>
<dbReference type="Gene3D" id="3.40.250.10">
    <property type="entry name" value="Rhodanese-like domain"/>
    <property type="match status" value="1"/>
</dbReference>
<feature type="domain" description="Rhodanese" evidence="2">
    <location>
        <begin position="72"/>
        <end position="130"/>
    </location>
</feature>
<evidence type="ECO:0000313" key="4">
    <source>
        <dbReference type="Proteomes" id="UP001158067"/>
    </source>
</evidence>
<evidence type="ECO:0000313" key="3">
    <source>
        <dbReference type="EMBL" id="SMP72541.1"/>
    </source>
</evidence>
<dbReference type="EMBL" id="FXUG01000015">
    <property type="protein sequence ID" value="SMP72541.1"/>
    <property type="molecule type" value="Genomic_DNA"/>
</dbReference>
<dbReference type="InterPro" id="IPR036873">
    <property type="entry name" value="Rhodanese-like_dom_sf"/>
</dbReference>
<gene>
    <name evidence="3" type="ORF">SAMN06265222_11596</name>
</gene>
<evidence type="ECO:0000259" key="2">
    <source>
        <dbReference type="PROSITE" id="PS50206"/>
    </source>
</evidence>
<dbReference type="PROSITE" id="PS50206">
    <property type="entry name" value="RHODANESE_3"/>
    <property type="match status" value="1"/>
</dbReference>
<protein>
    <submittedName>
        <fullName evidence="3">Rhodanese-like domain-containing protein</fullName>
    </submittedName>
</protein>
<dbReference type="InterPro" id="IPR001763">
    <property type="entry name" value="Rhodanese-like_dom"/>
</dbReference>
<name>A0ABY1QJ01_9BACT</name>
<proteinExistence type="predicted"/>
<keyword evidence="1" id="KW-0732">Signal</keyword>
<dbReference type="CDD" id="cd00158">
    <property type="entry name" value="RHOD"/>
    <property type="match status" value="1"/>
</dbReference>
<evidence type="ECO:0000256" key="1">
    <source>
        <dbReference type="SAM" id="SignalP"/>
    </source>
</evidence>
<sequence length="206" mass="22925">MMFRIAFMLGLTVVVTSSHAETVSVANRQEPTVSVPANAKIQFGGFLALGKELEGFREARRVPIEVFTRMAQEPNTMILDTRSKAAYDSVHIAGAVHLNFSDFTDQKLQKVIPSKKTRVLIYCNNNFIDSVGSPTDKTQGEGVETDDQAKRVVQGMLDKRPTLALNIPTFINLYGYGYQDVYELADRLRVDDPRVKLVGQAITVNK</sequence>
<feature type="signal peptide" evidence="1">
    <location>
        <begin position="1"/>
        <end position="20"/>
    </location>
</feature>
<dbReference type="SUPFAM" id="SSF52821">
    <property type="entry name" value="Rhodanese/Cell cycle control phosphatase"/>
    <property type="match status" value="1"/>
</dbReference>
<accession>A0ABY1QJ01</accession>
<organism evidence="3 4">
    <name type="scientific">Neorhodopirellula lusitana</name>
    <dbReference type="NCBI Taxonomy" id="445327"/>
    <lineage>
        <taxon>Bacteria</taxon>
        <taxon>Pseudomonadati</taxon>
        <taxon>Planctomycetota</taxon>
        <taxon>Planctomycetia</taxon>
        <taxon>Pirellulales</taxon>
        <taxon>Pirellulaceae</taxon>
        <taxon>Neorhodopirellula</taxon>
    </lineage>
</organism>